<dbReference type="KEGG" id="bpb:bpr_I0096"/>
<proteinExistence type="predicted"/>
<gene>
    <name evidence="1" type="ordered locus">bpr_I0096</name>
</gene>
<dbReference type="STRING" id="515622.bpr_I0096"/>
<dbReference type="Proteomes" id="UP000001299">
    <property type="component" value="Chromosome 1"/>
</dbReference>
<dbReference type="HOGENOM" id="CLU_1727939_0_0_9"/>
<dbReference type="eggNOG" id="ENOG50326MK">
    <property type="taxonomic scope" value="Bacteria"/>
</dbReference>
<evidence type="ECO:0000313" key="1">
    <source>
        <dbReference type="EMBL" id="ADL32847.1"/>
    </source>
</evidence>
<evidence type="ECO:0000313" key="2">
    <source>
        <dbReference type="Proteomes" id="UP000001299"/>
    </source>
</evidence>
<accession>E0RUF7</accession>
<reference evidence="1 2" key="1">
    <citation type="journal article" date="2010" name="PLoS ONE">
        <title>The glycobiome of the rumen bacterium Butyrivibrio proteoclasticus B316(T) highlights adaptation to a polysaccharide-rich environment.</title>
        <authorList>
            <person name="Kelly W.J."/>
            <person name="Leahy S.C."/>
            <person name="Altermann E."/>
            <person name="Yeoman C.J."/>
            <person name="Dunne J.C."/>
            <person name="Kong Z."/>
            <person name="Pacheco D.M."/>
            <person name="Li D."/>
            <person name="Noel S.J."/>
            <person name="Moon C.D."/>
            <person name="Cookson A.L."/>
            <person name="Attwood G.T."/>
        </authorList>
    </citation>
    <scope>NUCLEOTIDE SEQUENCE [LARGE SCALE GENOMIC DNA]</scope>
    <source>
        <strain evidence="2">ATCC 51982 / DSM 14932 / B316</strain>
    </source>
</reference>
<sequence>MSDLEIKLLQKKIAGYPRQIDMLQKRYAMVIAPKSTEIGSAIKALSAYMLQLKVCRGSFSKLEQATRSDCQRLEELIDAECQGEISESVQLSHVQIQHAQATIETYMKSIDAQIDGAVTAQEKLKLAQKQKKTFDVVNLMAMIEKGDGYIL</sequence>
<organism evidence="1 2">
    <name type="scientific">Butyrivibrio proteoclasticus (strain ATCC 51982 / DSM 14932 / B316)</name>
    <name type="common">Clostridium proteoclasticum</name>
    <dbReference type="NCBI Taxonomy" id="515622"/>
    <lineage>
        <taxon>Bacteria</taxon>
        <taxon>Bacillati</taxon>
        <taxon>Bacillota</taxon>
        <taxon>Clostridia</taxon>
        <taxon>Lachnospirales</taxon>
        <taxon>Lachnospiraceae</taxon>
        <taxon>Butyrivibrio</taxon>
    </lineage>
</organism>
<dbReference type="EMBL" id="CP001810">
    <property type="protein sequence ID" value="ADL32847.1"/>
    <property type="molecule type" value="Genomic_DNA"/>
</dbReference>
<keyword evidence="2" id="KW-1185">Reference proteome</keyword>
<protein>
    <submittedName>
        <fullName evidence="1">Uncharacterized protein</fullName>
    </submittedName>
</protein>
<name>E0RUF7_BUTPB</name>
<dbReference type="AlphaFoldDB" id="E0RUF7"/>
<dbReference type="RefSeq" id="WP_013279506.1">
    <property type="nucleotide sequence ID" value="NC_014387.1"/>
</dbReference>